<dbReference type="RefSeq" id="WP_116885868.1">
    <property type="nucleotide sequence ID" value="NZ_CABMMC010000026.1"/>
</dbReference>
<evidence type="ECO:0000256" key="5">
    <source>
        <dbReference type="ARBA" id="ARBA00023014"/>
    </source>
</evidence>
<keyword evidence="2" id="KW-0479">Metal-binding</keyword>
<keyword evidence="4" id="KW-0408">Iron</keyword>
<evidence type="ECO:0000313" key="7">
    <source>
        <dbReference type="Proteomes" id="UP000245959"/>
    </source>
</evidence>
<organism evidence="6 7">
    <name type="scientific">Victivallis vadensis</name>
    <dbReference type="NCBI Taxonomy" id="172901"/>
    <lineage>
        <taxon>Bacteria</taxon>
        <taxon>Pseudomonadati</taxon>
        <taxon>Lentisphaerota</taxon>
        <taxon>Lentisphaeria</taxon>
        <taxon>Victivallales</taxon>
        <taxon>Victivallaceae</taxon>
        <taxon>Victivallis</taxon>
    </lineage>
</organism>
<dbReference type="PRINTS" id="PR00469">
    <property type="entry name" value="PNDRDTASEII"/>
</dbReference>
<name>A0A2U1AED0_9BACT</name>
<evidence type="ECO:0000313" key="6">
    <source>
        <dbReference type="EMBL" id="PVY34751.1"/>
    </source>
</evidence>
<reference evidence="6 7" key="1">
    <citation type="submission" date="2018-04" db="EMBL/GenBank/DDBJ databases">
        <title>Genomic Encyclopedia of Type Strains, Phase IV (KMG-IV): sequencing the most valuable type-strain genomes for metagenomic binning, comparative biology and taxonomic classification.</title>
        <authorList>
            <person name="Goeker M."/>
        </authorList>
    </citation>
    <scope>NUCLEOTIDE SEQUENCE [LARGE SCALE GENOMIC DNA]</scope>
    <source>
        <strain evidence="6 7">DSM 14823</strain>
    </source>
</reference>
<dbReference type="Gene3D" id="3.50.50.60">
    <property type="entry name" value="FAD/NAD(P)-binding domain"/>
    <property type="match status" value="1"/>
</dbReference>
<dbReference type="GO" id="GO:0051539">
    <property type="term" value="F:4 iron, 4 sulfur cluster binding"/>
    <property type="evidence" value="ECO:0007669"/>
    <property type="project" value="UniProtKB-KW"/>
</dbReference>
<dbReference type="OrthoDB" id="9777740at2"/>
<dbReference type="InterPro" id="IPR036188">
    <property type="entry name" value="FAD/NAD-bd_sf"/>
</dbReference>
<gene>
    <name evidence="6" type="ORF">C8D82_14812</name>
</gene>
<evidence type="ECO:0000256" key="4">
    <source>
        <dbReference type="ARBA" id="ARBA00023004"/>
    </source>
</evidence>
<dbReference type="EMBL" id="QEKH01000048">
    <property type="protein sequence ID" value="PVY34751.1"/>
    <property type="molecule type" value="Genomic_DNA"/>
</dbReference>
<evidence type="ECO:0000256" key="3">
    <source>
        <dbReference type="ARBA" id="ARBA00023002"/>
    </source>
</evidence>
<keyword evidence="5" id="KW-0411">Iron-sulfur</keyword>
<dbReference type="Proteomes" id="UP000245959">
    <property type="component" value="Unassembled WGS sequence"/>
</dbReference>
<dbReference type="GO" id="GO:0016491">
    <property type="term" value="F:oxidoreductase activity"/>
    <property type="evidence" value="ECO:0007669"/>
    <property type="project" value="UniProtKB-KW"/>
</dbReference>
<dbReference type="Pfam" id="PF12831">
    <property type="entry name" value="FAD_oxidored"/>
    <property type="match status" value="1"/>
</dbReference>
<dbReference type="GeneID" id="78297128"/>
<dbReference type="SUPFAM" id="SSF51905">
    <property type="entry name" value="FAD/NAD(P)-binding domain"/>
    <property type="match status" value="1"/>
</dbReference>
<sequence>MDKQLISKQIPLSSGWDVIVVGGGPAGSTAAAAASRLGAKTLVIEQTGALGGMGTQGLLPAWCPFSDGEKMIYRGLAEVVFNRASAFVPQNEPGKLDWVPIDTEGLKRVYDGIVTENGAEVLFHSFVCGVEKKSDREIDALIVGNKRGLTAYQAKTYVDATGDGDIAAWAGADFEIGEKGTGKLQLSTLCFHLDNVDSFYYPHTVRNFIHGGDPRSVIHDIMADPEFPSINHPHLCNNFVGPSTVGYNAGHLALDTLSPESVSRGMIAGRKLVSDYRNALAKHAPDAFGGAHIAATANLMGVREGRRIRGDYVLSWRDYVERRSFDDEIGRNSYFIDIHGGDSSITSEAQALLKEKGHCEKGESHGIPYRSLVPEKLDNLLLSGRCISSDRIVYGSIRVMPVCLVTGEAAGTAAGLAVKSGVLNLHHADVTELRAELLKNSAYIK</sequence>
<dbReference type="PANTHER" id="PTHR43498">
    <property type="entry name" value="FERREDOXIN:COB-COM HETERODISULFIDE REDUCTASE SUBUNIT A"/>
    <property type="match status" value="1"/>
</dbReference>
<evidence type="ECO:0000256" key="2">
    <source>
        <dbReference type="ARBA" id="ARBA00022723"/>
    </source>
</evidence>
<dbReference type="InterPro" id="IPR039650">
    <property type="entry name" value="HdrA-like"/>
</dbReference>
<protein>
    <submittedName>
        <fullName evidence="6">FAD dependent oxidoreductase</fullName>
    </submittedName>
</protein>
<dbReference type="GO" id="GO:0046872">
    <property type="term" value="F:metal ion binding"/>
    <property type="evidence" value="ECO:0007669"/>
    <property type="project" value="UniProtKB-KW"/>
</dbReference>
<keyword evidence="3" id="KW-0560">Oxidoreductase</keyword>
<keyword evidence="1" id="KW-0004">4Fe-4S</keyword>
<keyword evidence="7" id="KW-1185">Reference proteome</keyword>
<dbReference type="PANTHER" id="PTHR43498:SF1">
    <property type="entry name" value="COB--COM HETERODISULFIDE REDUCTASE IRON-SULFUR SUBUNIT A"/>
    <property type="match status" value="1"/>
</dbReference>
<accession>A0A2U1AED0</accession>
<evidence type="ECO:0000256" key="1">
    <source>
        <dbReference type="ARBA" id="ARBA00022485"/>
    </source>
</evidence>
<comment type="caution">
    <text evidence="6">The sequence shown here is derived from an EMBL/GenBank/DDBJ whole genome shotgun (WGS) entry which is preliminary data.</text>
</comment>
<proteinExistence type="predicted"/>
<dbReference type="AlphaFoldDB" id="A0A2U1AED0"/>